<reference evidence="4" key="1">
    <citation type="submission" date="2025-08" db="UniProtKB">
        <authorList>
            <consortium name="RefSeq"/>
        </authorList>
    </citation>
    <scope>IDENTIFICATION</scope>
    <source>
        <strain evidence="4">Ishihara</strain>
        <tissue evidence="4">Whole body</tissue>
    </source>
</reference>
<evidence type="ECO:0000313" key="3">
    <source>
        <dbReference type="Proteomes" id="UP000301870"/>
    </source>
</evidence>
<dbReference type="AlphaFoldDB" id="A0A9J7ECV4"/>
<proteinExistence type="predicted"/>
<evidence type="ECO:0000256" key="2">
    <source>
        <dbReference type="SAM" id="SignalP"/>
    </source>
</evidence>
<keyword evidence="3" id="KW-1185">Reference proteome</keyword>
<feature type="chain" id="PRO_5039942079" evidence="2">
    <location>
        <begin position="17"/>
        <end position="205"/>
    </location>
</feature>
<accession>A0A9J7ECV4</accession>
<name>A0A9J7ECV4_SPOLT</name>
<feature type="signal peptide" evidence="2">
    <location>
        <begin position="1"/>
        <end position="16"/>
    </location>
</feature>
<evidence type="ECO:0000313" key="4">
    <source>
        <dbReference type="RefSeq" id="XP_022828466.1"/>
    </source>
</evidence>
<evidence type="ECO:0000256" key="1">
    <source>
        <dbReference type="SAM" id="MobiDB-lite"/>
    </source>
</evidence>
<dbReference type="Proteomes" id="UP000301870">
    <property type="component" value="Chromosome 26"/>
</dbReference>
<feature type="region of interest" description="Disordered" evidence="1">
    <location>
        <begin position="109"/>
        <end position="159"/>
    </location>
</feature>
<dbReference type="GeneID" id="111357902"/>
<dbReference type="RefSeq" id="XP_022828466.1">
    <property type="nucleotide sequence ID" value="XM_022972698.1"/>
</dbReference>
<organism evidence="3 4">
    <name type="scientific">Spodoptera litura</name>
    <name type="common">Asian cotton leafworm</name>
    <dbReference type="NCBI Taxonomy" id="69820"/>
    <lineage>
        <taxon>Eukaryota</taxon>
        <taxon>Metazoa</taxon>
        <taxon>Ecdysozoa</taxon>
        <taxon>Arthropoda</taxon>
        <taxon>Hexapoda</taxon>
        <taxon>Insecta</taxon>
        <taxon>Pterygota</taxon>
        <taxon>Neoptera</taxon>
        <taxon>Endopterygota</taxon>
        <taxon>Lepidoptera</taxon>
        <taxon>Glossata</taxon>
        <taxon>Ditrysia</taxon>
        <taxon>Noctuoidea</taxon>
        <taxon>Noctuidae</taxon>
        <taxon>Amphipyrinae</taxon>
        <taxon>Spodoptera</taxon>
    </lineage>
</organism>
<protein>
    <submittedName>
        <fullName evidence="4">Uncharacterized protein LOC111357902</fullName>
    </submittedName>
</protein>
<feature type="region of interest" description="Disordered" evidence="1">
    <location>
        <begin position="186"/>
        <end position="205"/>
    </location>
</feature>
<dbReference type="OrthoDB" id="7493642at2759"/>
<dbReference type="KEGG" id="sliu:111357902"/>
<feature type="compositionally biased region" description="Basic and acidic residues" evidence="1">
    <location>
        <begin position="109"/>
        <end position="129"/>
    </location>
</feature>
<gene>
    <name evidence="4" type="primary">LOC111357902</name>
</gene>
<sequence length="205" mass="22894">MRWIILISYCLLVVLATPTYGKVETNNKSEPLKLKDFDEEYDNALRSSNYNALTKQVISLAAKYEGKGNVKVSYYPHARAEDSSGNTAPEPPGTYDLGFLNFKYVESKKNKNKEDHHSEEEEHHSEERKPRKPRKPLVQRRHSVVFSPTPTGGARSREPGRRLSRWYLVAACDCRRGVGVVGPIAGPDAASYPVGAQPGPALKPE</sequence>
<feature type="compositionally biased region" description="Basic residues" evidence="1">
    <location>
        <begin position="130"/>
        <end position="143"/>
    </location>
</feature>
<keyword evidence="2" id="KW-0732">Signal</keyword>